<dbReference type="AlphaFoldDB" id="F2JYD9"/>
<name>F2JYD9_MARM1</name>
<dbReference type="InterPro" id="IPR036736">
    <property type="entry name" value="ACP-like_sf"/>
</dbReference>
<dbReference type="Proteomes" id="UP000001062">
    <property type="component" value="Chromosome"/>
</dbReference>
<dbReference type="InterPro" id="IPR042099">
    <property type="entry name" value="ANL_N_sf"/>
</dbReference>
<keyword evidence="6" id="KW-0413">Isomerase</keyword>
<dbReference type="PANTHER" id="PTHR45527:SF10">
    <property type="entry name" value="PYOCHELIN SYNTHASE PCHF"/>
    <property type="match status" value="1"/>
</dbReference>
<dbReference type="InterPro" id="IPR020845">
    <property type="entry name" value="AMP-binding_CS"/>
</dbReference>
<dbReference type="SUPFAM" id="SSF56801">
    <property type="entry name" value="Acetyl-CoA synthetase-like"/>
    <property type="match status" value="1"/>
</dbReference>
<evidence type="ECO:0000313" key="6">
    <source>
        <dbReference type="EMBL" id="ADZ91970.1"/>
    </source>
</evidence>
<dbReference type="GO" id="GO:0016874">
    <property type="term" value="F:ligase activity"/>
    <property type="evidence" value="ECO:0007669"/>
    <property type="project" value="UniProtKB-KW"/>
</dbReference>
<dbReference type="GO" id="GO:0005737">
    <property type="term" value="C:cytoplasm"/>
    <property type="evidence" value="ECO:0007669"/>
    <property type="project" value="TreeGrafter"/>
</dbReference>
<dbReference type="Pfam" id="PF00501">
    <property type="entry name" value="AMP-binding"/>
    <property type="match status" value="1"/>
</dbReference>
<protein>
    <submittedName>
        <fullName evidence="6">Phenylalanine racemase (ATP-hydrolyzing)</fullName>
        <ecNumber evidence="6">5.1.1.11</ecNumber>
    </submittedName>
</protein>
<keyword evidence="7" id="KW-1185">Reference proteome</keyword>
<evidence type="ECO:0000313" key="7">
    <source>
        <dbReference type="Proteomes" id="UP000001062"/>
    </source>
</evidence>
<dbReference type="eggNOG" id="COG1020">
    <property type="taxonomic scope" value="Bacteria"/>
</dbReference>
<dbReference type="InterPro" id="IPR000873">
    <property type="entry name" value="AMP-dep_synth/lig_dom"/>
</dbReference>
<dbReference type="RefSeq" id="WP_013661873.1">
    <property type="nucleotide sequence ID" value="NC_015276.1"/>
</dbReference>
<evidence type="ECO:0000259" key="5">
    <source>
        <dbReference type="Pfam" id="PF13193"/>
    </source>
</evidence>
<keyword evidence="3" id="KW-0812">Transmembrane</keyword>
<accession>F2JYD9</accession>
<dbReference type="EC" id="5.1.1.11" evidence="6"/>
<feature type="transmembrane region" description="Helical" evidence="3">
    <location>
        <begin position="101"/>
        <end position="118"/>
    </location>
</feature>
<dbReference type="PANTHER" id="PTHR45527">
    <property type="entry name" value="NONRIBOSOMAL PEPTIDE SYNTHETASE"/>
    <property type="match status" value="1"/>
</dbReference>
<dbReference type="STRING" id="717774.Marme_2742"/>
<dbReference type="InterPro" id="IPR025110">
    <property type="entry name" value="AMP-bd_C"/>
</dbReference>
<dbReference type="GO" id="GO:0044550">
    <property type="term" value="P:secondary metabolite biosynthetic process"/>
    <property type="evidence" value="ECO:0007669"/>
    <property type="project" value="TreeGrafter"/>
</dbReference>
<dbReference type="Pfam" id="PF13193">
    <property type="entry name" value="AMP-binding_C"/>
    <property type="match status" value="1"/>
</dbReference>
<dbReference type="EMBL" id="CP002583">
    <property type="protein sequence ID" value="ADZ91970.1"/>
    <property type="molecule type" value="Genomic_DNA"/>
</dbReference>
<dbReference type="HOGENOM" id="CLU_000022_2_12_6"/>
<keyword evidence="3" id="KW-0472">Membrane</keyword>
<evidence type="ECO:0000256" key="2">
    <source>
        <dbReference type="ARBA" id="ARBA00022598"/>
    </source>
</evidence>
<feature type="domain" description="AMP-dependent synthetase/ligase" evidence="4">
    <location>
        <begin position="49"/>
        <end position="385"/>
    </location>
</feature>
<organism evidence="6 7">
    <name type="scientific">Marinomonas mediterranea (strain ATCC 700492 / JCM 21426 / NBRC 103028 / MMB-1)</name>
    <dbReference type="NCBI Taxonomy" id="717774"/>
    <lineage>
        <taxon>Bacteria</taxon>
        <taxon>Pseudomonadati</taxon>
        <taxon>Pseudomonadota</taxon>
        <taxon>Gammaproteobacteria</taxon>
        <taxon>Oceanospirillales</taxon>
        <taxon>Oceanospirillaceae</taxon>
        <taxon>Marinomonas</taxon>
    </lineage>
</organism>
<evidence type="ECO:0000256" key="3">
    <source>
        <dbReference type="SAM" id="Phobius"/>
    </source>
</evidence>
<dbReference type="GO" id="GO:0047462">
    <property type="term" value="F:phenylalanine racemase (ATP-hydrolyzing) activity"/>
    <property type="evidence" value="ECO:0007669"/>
    <property type="project" value="UniProtKB-EC"/>
</dbReference>
<reference evidence="6 7" key="1">
    <citation type="journal article" date="2012" name="Stand. Genomic Sci.">
        <title>Complete genome sequence of the melanogenic marine bacterium Marinomonas mediterranea type strain (MMB-1(T)).</title>
        <authorList>
            <person name="Lucas-Elio P."/>
            <person name="Goodwin L."/>
            <person name="Woyke T."/>
            <person name="Pitluck S."/>
            <person name="Nolan M."/>
            <person name="Kyrpides N.C."/>
            <person name="Detter J.C."/>
            <person name="Copeland A."/>
            <person name="Teshima H."/>
            <person name="Bruce D."/>
            <person name="Detter C."/>
            <person name="Tapia R."/>
            <person name="Han S."/>
            <person name="Land M.L."/>
            <person name="Ivanova N."/>
            <person name="Mikhailova N."/>
            <person name="Johnston A.W."/>
            <person name="Sanchez-Amat A."/>
        </authorList>
    </citation>
    <scope>NUCLEOTIDE SEQUENCE [LARGE SCALE GENOMIC DNA]</scope>
    <source>
        <strain evidence="7">ATCC 700492 / JCM 21426 / NBRC 103028 / MMB-1</strain>
    </source>
</reference>
<proteinExistence type="predicted"/>
<dbReference type="KEGG" id="mme:Marme_2742"/>
<dbReference type="PROSITE" id="PS00455">
    <property type="entry name" value="AMP_BINDING"/>
    <property type="match status" value="1"/>
</dbReference>
<keyword evidence="3" id="KW-1133">Transmembrane helix</keyword>
<gene>
    <name evidence="6" type="ordered locus">Marme_2742</name>
</gene>
<dbReference type="GO" id="GO:0031177">
    <property type="term" value="F:phosphopantetheine binding"/>
    <property type="evidence" value="ECO:0007669"/>
    <property type="project" value="TreeGrafter"/>
</dbReference>
<dbReference type="Gene3D" id="3.30.300.30">
    <property type="match status" value="1"/>
</dbReference>
<evidence type="ECO:0000256" key="1">
    <source>
        <dbReference type="ARBA" id="ARBA00004924"/>
    </source>
</evidence>
<dbReference type="Gene3D" id="3.40.50.12780">
    <property type="entry name" value="N-terminal domain of ligase-like"/>
    <property type="match status" value="1"/>
</dbReference>
<keyword evidence="2" id="KW-0436">Ligase</keyword>
<dbReference type="Gene3D" id="1.10.1200.10">
    <property type="entry name" value="ACP-like"/>
    <property type="match status" value="1"/>
</dbReference>
<feature type="domain" description="AMP-binding enzyme C-terminal" evidence="5">
    <location>
        <begin position="444"/>
        <end position="522"/>
    </location>
</feature>
<evidence type="ECO:0000259" key="4">
    <source>
        <dbReference type="Pfam" id="PF00501"/>
    </source>
</evidence>
<comment type="pathway">
    <text evidence="1">Siderophore biosynthesis.</text>
</comment>
<dbReference type="InterPro" id="IPR045851">
    <property type="entry name" value="AMP-bd_C_sf"/>
</dbReference>
<sequence length="626" mass="70238">MKQVMEQVKEPFSHKAQKQARVADSVTNEAWRETELEDYIALIKHNLFAKQVDKTALIFAGQHVSYAEMAESVLRIMTAFEKDGLSSGMVAAVCLRKSPEFIFTVLACTLTGVIWLPIDMDSPAERMHYLLENSRVDRVISQTPIEGKANLDIASLMQIPKMATEDSICYSLDETPAYYLYTSGSTGTPKCVVLNHRATANVIQETVQCWNITDKDCVMAVTPFHHDMSVFDIFATLSVGATLVLPSQEQQKDARAWAELVARHNISIWVSVPAIVDMLFTLSEPEQLSSLRLIAQGGDYIKPTLIERIRGLLPNTRLFSLGGPTETTIWSIWHEIQDHDLDAIPYGKALAFNQYYILNDQLQPCEVGEVGKMYMSGINLSNGYLLDGQLIKNDFLQIRNTQQCLETVFQMSDLGYEREDGSIIFAGREEGYLKVKGVRISAIEVENALSKHSQVKDAIVLSCSHPEDDLTELLALYTKDDAVSEMVSKVELREYLKRSLPLSHIPTKWLSIERLPLTVNGKVDRKTLAKFAQEHFFPLSTSALCAASDIRDSVLNVFKEAVEVSESVSISEQTLLSELNLRPKQLMKISKQLADIFSLPVDFYKIAKCRTLKDVVAYLEKQSCVA</sequence>
<dbReference type="PATRIC" id="fig|717774.3.peg.2828"/>
<dbReference type="GO" id="GO:0043041">
    <property type="term" value="P:amino acid activation for nonribosomal peptide biosynthetic process"/>
    <property type="evidence" value="ECO:0007669"/>
    <property type="project" value="TreeGrafter"/>
</dbReference>